<proteinExistence type="predicted"/>
<reference evidence="2 3" key="1">
    <citation type="submission" date="2024-01" db="EMBL/GenBank/DDBJ databases">
        <authorList>
            <person name="Allen C."/>
            <person name="Tagirdzhanova G."/>
        </authorList>
    </citation>
    <scope>NUCLEOTIDE SEQUENCE [LARGE SCALE GENOMIC DNA]</scope>
    <source>
        <strain evidence="2 3">CBS 119000</strain>
    </source>
</reference>
<feature type="compositionally biased region" description="Basic and acidic residues" evidence="1">
    <location>
        <begin position="33"/>
        <end position="70"/>
    </location>
</feature>
<gene>
    <name evidence="2" type="ORF">SEPCBS119000_001034</name>
</gene>
<dbReference type="EMBL" id="CAWUON010000007">
    <property type="protein sequence ID" value="CAK7264518.1"/>
    <property type="molecule type" value="Genomic_DNA"/>
</dbReference>
<evidence type="ECO:0000313" key="2">
    <source>
        <dbReference type="EMBL" id="CAK7264518.1"/>
    </source>
</evidence>
<organism evidence="2 3">
    <name type="scientific">Sporothrix epigloea</name>
    <dbReference type="NCBI Taxonomy" id="1892477"/>
    <lineage>
        <taxon>Eukaryota</taxon>
        <taxon>Fungi</taxon>
        <taxon>Dikarya</taxon>
        <taxon>Ascomycota</taxon>
        <taxon>Pezizomycotina</taxon>
        <taxon>Sordariomycetes</taxon>
        <taxon>Sordariomycetidae</taxon>
        <taxon>Ophiostomatales</taxon>
        <taxon>Ophiostomataceae</taxon>
        <taxon>Sporothrix</taxon>
    </lineage>
</organism>
<evidence type="ECO:0000256" key="1">
    <source>
        <dbReference type="SAM" id="MobiDB-lite"/>
    </source>
</evidence>
<name>A0ABP0D8G7_9PEZI</name>
<dbReference type="Proteomes" id="UP001642502">
    <property type="component" value="Unassembled WGS sequence"/>
</dbReference>
<protein>
    <submittedName>
        <fullName evidence="2">Uncharacterized protein</fullName>
    </submittedName>
</protein>
<feature type="compositionally biased region" description="Low complexity" evidence="1">
    <location>
        <begin position="89"/>
        <end position="101"/>
    </location>
</feature>
<accession>A0ABP0D8G7</accession>
<keyword evidence="3" id="KW-1185">Reference proteome</keyword>
<sequence length="112" mass="13060">MPPTTRSQDEDPAAVQIAPETVQNAPEMSLMEYMRRLEMRGEKRRQEEEKSRKEEGKRRDEMERQRHENHTQFMQLMTACITTSNRTATALPALEAPPSDVVDVDLEEEEEE</sequence>
<evidence type="ECO:0000313" key="3">
    <source>
        <dbReference type="Proteomes" id="UP001642502"/>
    </source>
</evidence>
<feature type="compositionally biased region" description="Acidic residues" evidence="1">
    <location>
        <begin position="102"/>
        <end position="112"/>
    </location>
</feature>
<feature type="region of interest" description="Disordered" evidence="1">
    <location>
        <begin position="89"/>
        <end position="112"/>
    </location>
</feature>
<feature type="region of interest" description="Disordered" evidence="1">
    <location>
        <begin position="1"/>
        <end position="70"/>
    </location>
</feature>
<comment type="caution">
    <text evidence="2">The sequence shown here is derived from an EMBL/GenBank/DDBJ whole genome shotgun (WGS) entry which is preliminary data.</text>
</comment>